<accession>A0ABY8EZQ4</accession>
<evidence type="ECO:0008006" key="11">
    <source>
        <dbReference type="Google" id="ProtNLM"/>
    </source>
</evidence>
<comment type="cofactor">
    <cofactor evidence="1">
        <name>FAD</name>
        <dbReference type="ChEBI" id="CHEBI:57692"/>
    </cofactor>
</comment>
<dbReference type="Pfam" id="PF05199">
    <property type="entry name" value="GMC_oxred_C"/>
    <property type="match status" value="1"/>
</dbReference>
<keyword evidence="10" id="KW-1185">Reference proteome</keyword>
<dbReference type="Pfam" id="PF13450">
    <property type="entry name" value="NAD_binding_8"/>
    <property type="match status" value="1"/>
</dbReference>
<evidence type="ECO:0000313" key="9">
    <source>
        <dbReference type="EMBL" id="WFD49877.1"/>
    </source>
</evidence>
<feature type="region of interest" description="Disordered" evidence="6">
    <location>
        <begin position="213"/>
        <end position="242"/>
    </location>
</feature>
<sequence length="1148" mass="125190">MRAQARIRNGAWQRQRQKFFRAAVFERSRAPPPAAAHGPSAAGARQLPALLWDAQRARRARGRRRGRRREPRGRAHRRAARVVRTHAAPHAAPRARRRLQRRKAAHRARTARRPAARHGRRRRHRRTAHPRRTRRGARRVVAHAAGRARPSGGGRLLPRVLRGAVRAAAAPAARRRGLPGVHRAARGRLGRGRRGARRRGRARLRSDPMFCTHQVGAPERGRRGPRAPVCAPRGVRRAGRHRGTRGAALGVVRPGTLRVAHAARGVRTAAAAPRRRGVRDGDGRARAARHGRDRHGLWLPAPDRAVCTPGFTCAHRGGGVAVALGGPPPHARVSGWHVTTAAPAAQSVGCRRGDKRAEPGERRGRFGRTAMGETDLSVDIHRDYASAIWSDAQKRAVNAMGDAVIASLTPEEHAKFMASLPPTIDAAQRERAERYASLKFSDDPEMANWLAMMVTIAVPTGVQRRLNLLLYLMTTRLGCVPLFGRVGPVWDIPRKEREAALVGWQASRLKLLRQGGSGLKGLIIVTFYRGSDAALEAIGYPTGAEDWMNPPDGKQEPADEPYPYTFLNRTLQPGPDGSVLEHETDVLIVGSGSGGGVAASYLAQRGLRVTVIDKGIYVPTTEMHGIERFGMEQMHERLGLVPSTDGSIFVLAGAGFGGGTTINWSATLKPRHFVRRAWATQYGVPYFATNLFTNDLDACIERMGASAEHIQHNRANSLLVIGGLRGGQPVNAVPQNTGGHTHYCGKCAVGCPSGHKQGSVQTWLRDAAEHGAQFATHCDVERVVIDRGRATGVVARIDGRPVRFHAKKAVVMSAGSLNTPAVLLRTPELKVNRQIGRNLFLHPVAFVHGYYDFPVNPWEGSALTTVSNAAELVDTQGWGAKVEVIASLPGLYNAVTPFESGLAHKERAMRYRHSFTMIIIVRDRYGGRITLNAHGEPEIEYQLSKYDERSMIAGVLRATEIHMNAGAVEIATSQPKVRSFVTPTPAPAPEKTSNVIAGCYPFETMPPQGDIMHPGFRQWQDEVAKEGFASIHALLGSAHQMGSCRMGGDAKHSAADPLGHVRGTRNLWVADGSALPEAPGVNPMLTIMGTARGWHATLHRSWAWSSPHPRPASRCPRTCKRCACVPCACLLSRRADCVAPALRRMMYV</sequence>
<feature type="compositionally biased region" description="Basic residues" evidence="6">
    <location>
        <begin position="57"/>
        <end position="84"/>
    </location>
</feature>
<dbReference type="Proteomes" id="UP000818624">
    <property type="component" value="Chromosome 7"/>
</dbReference>
<evidence type="ECO:0000259" key="8">
    <source>
        <dbReference type="Pfam" id="PF05199"/>
    </source>
</evidence>
<dbReference type="PANTHER" id="PTHR46056">
    <property type="entry name" value="LONG-CHAIN-ALCOHOL OXIDASE"/>
    <property type="match status" value="1"/>
</dbReference>
<feature type="compositionally biased region" description="Basic residues" evidence="6">
    <location>
        <begin position="93"/>
        <end position="141"/>
    </location>
</feature>
<gene>
    <name evidence="9" type="ORF">GLX27_004563</name>
</gene>
<feature type="compositionally biased region" description="Low complexity" evidence="6">
    <location>
        <begin position="142"/>
        <end position="155"/>
    </location>
</feature>
<comment type="similarity">
    <text evidence="2">Belongs to the GMC oxidoreductase family.</text>
</comment>
<evidence type="ECO:0000259" key="7">
    <source>
        <dbReference type="Pfam" id="PF00732"/>
    </source>
</evidence>
<feature type="region of interest" description="Disordered" evidence="6">
    <location>
        <begin position="56"/>
        <end position="155"/>
    </location>
</feature>
<name>A0ABY8EZQ4_MALFU</name>
<evidence type="ECO:0000256" key="6">
    <source>
        <dbReference type="SAM" id="MobiDB-lite"/>
    </source>
</evidence>
<protein>
    <recommendedName>
        <fullName evidence="11">Long-chain-alcohol oxidase</fullName>
    </recommendedName>
</protein>
<evidence type="ECO:0000313" key="10">
    <source>
        <dbReference type="Proteomes" id="UP000818624"/>
    </source>
</evidence>
<reference evidence="9 10" key="1">
    <citation type="journal article" date="2020" name="Elife">
        <title>Loss of centromere function drives karyotype evolution in closely related Malassezia species.</title>
        <authorList>
            <person name="Sankaranarayanan S.R."/>
            <person name="Ianiri G."/>
            <person name="Coelho M.A."/>
            <person name="Reza M.H."/>
            <person name="Thimmappa B.C."/>
            <person name="Ganguly P."/>
            <person name="Vadnala R.N."/>
            <person name="Sun S."/>
            <person name="Siddharthan R."/>
            <person name="Tellgren-Roth C."/>
            <person name="Dawson T.L."/>
            <person name="Heitman J."/>
            <person name="Sanyal K."/>
        </authorList>
    </citation>
    <scope>NUCLEOTIDE SEQUENCE [LARGE SCALE GENOMIC DNA]</scope>
    <source>
        <strain evidence="9">CBS14141</strain>
    </source>
</reference>
<dbReference type="Gene3D" id="3.50.50.60">
    <property type="entry name" value="FAD/NAD(P)-binding domain"/>
    <property type="match status" value="2"/>
</dbReference>
<keyword evidence="5" id="KW-0560">Oxidoreductase</keyword>
<keyword evidence="3" id="KW-0285">Flavoprotein</keyword>
<evidence type="ECO:0000256" key="3">
    <source>
        <dbReference type="ARBA" id="ARBA00022630"/>
    </source>
</evidence>
<feature type="region of interest" description="Disordered" evidence="6">
    <location>
        <begin position="347"/>
        <end position="367"/>
    </location>
</feature>
<keyword evidence="4" id="KW-0274">FAD</keyword>
<feature type="compositionally biased region" description="Basic and acidic residues" evidence="6">
    <location>
        <begin position="351"/>
        <end position="364"/>
    </location>
</feature>
<evidence type="ECO:0000256" key="4">
    <source>
        <dbReference type="ARBA" id="ARBA00022827"/>
    </source>
</evidence>
<proteinExistence type="inferred from homology"/>
<dbReference type="SUPFAM" id="SSF51905">
    <property type="entry name" value="FAD/NAD(P)-binding domain"/>
    <property type="match status" value="1"/>
</dbReference>
<dbReference type="Pfam" id="PF00732">
    <property type="entry name" value="GMC_oxred_N"/>
    <property type="match status" value="1"/>
</dbReference>
<dbReference type="EMBL" id="CP046240">
    <property type="protein sequence ID" value="WFD49877.1"/>
    <property type="molecule type" value="Genomic_DNA"/>
</dbReference>
<organism evidence="9 10">
    <name type="scientific">Malassezia furfur</name>
    <name type="common">Pityriasis versicolor infection agent</name>
    <name type="synonym">Pityrosporum furfur</name>
    <dbReference type="NCBI Taxonomy" id="55194"/>
    <lineage>
        <taxon>Eukaryota</taxon>
        <taxon>Fungi</taxon>
        <taxon>Dikarya</taxon>
        <taxon>Basidiomycota</taxon>
        <taxon>Ustilaginomycotina</taxon>
        <taxon>Malasseziomycetes</taxon>
        <taxon>Malasseziales</taxon>
        <taxon>Malasseziaceae</taxon>
        <taxon>Malassezia</taxon>
    </lineage>
</organism>
<evidence type="ECO:0000256" key="2">
    <source>
        <dbReference type="ARBA" id="ARBA00010790"/>
    </source>
</evidence>
<evidence type="ECO:0000256" key="5">
    <source>
        <dbReference type="ARBA" id="ARBA00023002"/>
    </source>
</evidence>
<feature type="domain" description="Glucose-methanol-choline oxidoreductase C-terminal" evidence="8">
    <location>
        <begin position="927"/>
        <end position="1091"/>
    </location>
</feature>
<dbReference type="InterPro" id="IPR007867">
    <property type="entry name" value="GMC_OxRtase_C"/>
</dbReference>
<dbReference type="InterPro" id="IPR000172">
    <property type="entry name" value="GMC_OxRdtase_N"/>
</dbReference>
<dbReference type="PANTHER" id="PTHR46056:SF12">
    <property type="entry name" value="LONG-CHAIN-ALCOHOL OXIDASE"/>
    <property type="match status" value="1"/>
</dbReference>
<dbReference type="InterPro" id="IPR036188">
    <property type="entry name" value="FAD/NAD-bd_sf"/>
</dbReference>
<feature type="domain" description="Glucose-methanol-choline oxidoreductase N-terminal" evidence="7">
    <location>
        <begin position="631"/>
        <end position="844"/>
    </location>
</feature>
<evidence type="ECO:0000256" key="1">
    <source>
        <dbReference type="ARBA" id="ARBA00001974"/>
    </source>
</evidence>